<organism evidence="2 3">
    <name type="scientific">Mesoterricola sediminis</name>
    <dbReference type="NCBI Taxonomy" id="2927980"/>
    <lineage>
        <taxon>Bacteria</taxon>
        <taxon>Pseudomonadati</taxon>
        <taxon>Acidobacteriota</taxon>
        <taxon>Holophagae</taxon>
        <taxon>Holophagales</taxon>
        <taxon>Holophagaceae</taxon>
        <taxon>Mesoterricola</taxon>
    </lineage>
</organism>
<dbReference type="KEGG" id="msea:METESE_11930"/>
<sequence length="35" mass="4253">MPDWVLIATYMVATTIWIIRLENRIFTLETNKRSR</sequence>
<evidence type="ECO:0000313" key="3">
    <source>
        <dbReference type="Proteomes" id="UP001228113"/>
    </source>
</evidence>
<name>A0AA48KCN4_9BACT</name>
<proteinExistence type="predicted"/>
<evidence type="ECO:0000313" key="2">
    <source>
        <dbReference type="EMBL" id="BDU76235.1"/>
    </source>
</evidence>
<dbReference type="EMBL" id="AP027081">
    <property type="protein sequence ID" value="BDU76235.1"/>
    <property type="molecule type" value="Genomic_DNA"/>
</dbReference>
<dbReference type="AlphaFoldDB" id="A0AA48KCN4"/>
<dbReference type="Proteomes" id="UP001228113">
    <property type="component" value="Chromosome"/>
</dbReference>
<reference evidence="2" key="1">
    <citation type="journal article" date="2023" name="Int. J. Syst. Evol. Microbiol.">
        <title>Mesoterricola silvestris gen. nov., sp. nov., Mesoterricola sediminis sp. nov., Geothrix oryzae sp. nov., Geothrix edaphica sp. nov., Geothrix rubra sp. nov., and Geothrix limicola sp. nov., six novel members of Acidobacteriota isolated from soils.</title>
        <authorList>
            <person name="Itoh H."/>
            <person name="Sugisawa Y."/>
            <person name="Mise K."/>
            <person name="Xu Z."/>
            <person name="Kuniyasu M."/>
            <person name="Ushijima N."/>
            <person name="Kawano K."/>
            <person name="Kobayashi E."/>
            <person name="Shiratori Y."/>
            <person name="Masuda Y."/>
            <person name="Senoo K."/>
        </authorList>
    </citation>
    <scope>NUCLEOTIDE SEQUENCE</scope>
    <source>
        <strain evidence="2">W786</strain>
    </source>
</reference>
<accession>A0AA48KCN4</accession>
<keyword evidence="3" id="KW-1185">Reference proteome</keyword>
<evidence type="ECO:0000256" key="1">
    <source>
        <dbReference type="SAM" id="Phobius"/>
    </source>
</evidence>
<protein>
    <submittedName>
        <fullName evidence="2">Uncharacterized protein</fullName>
    </submittedName>
</protein>
<gene>
    <name evidence="2" type="ORF">METESE_11930</name>
</gene>
<keyword evidence="1" id="KW-0812">Transmembrane</keyword>
<keyword evidence="1" id="KW-0472">Membrane</keyword>
<keyword evidence="1" id="KW-1133">Transmembrane helix</keyword>
<feature type="transmembrane region" description="Helical" evidence="1">
    <location>
        <begin position="6"/>
        <end position="26"/>
    </location>
</feature>